<reference evidence="2 3" key="1">
    <citation type="journal article" date="2010" name="Proc. Natl. Acad. Sci. U.S.A.">
        <title>Giant virus with a remarkable complement of genes infects marine zooplankton.</title>
        <authorList>
            <person name="Fischer M.G."/>
            <person name="Allen M.J."/>
            <person name="Wilson W.H."/>
            <person name="Suttle C.A."/>
        </authorList>
    </citation>
    <scope>NUCLEOTIDE SEQUENCE [LARGE SCALE GENOMIC DNA]</scope>
    <source>
        <strain evidence="2 3">BV-PW1</strain>
    </source>
</reference>
<organismHost>
    <name type="scientific">Cafeteria roenbergensis</name>
    <name type="common">Marine flagellate</name>
    <dbReference type="NCBI Taxonomy" id="33653"/>
</organismHost>
<dbReference type="Proteomes" id="UP000029781">
    <property type="component" value="Segment"/>
</dbReference>
<keyword evidence="3" id="KW-1185">Reference proteome</keyword>
<gene>
    <name evidence="2" type="ORF">crov387</name>
</gene>
<protein>
    <submittedName>
        <fullName evidence="2">Putative exoribonuclease</fullName>
    </submittedName>
</protein>
<dbReference type="RefSeq" id="YP_003970020.1">
    <property type="nucleotide sequence ID" value="NC_014637.1"/>
</dbReference>
<proteinExistence type="predicted"/>
<dbReference type="Pfam" id="PF00773">
    <property type="entry name" value="RNB"/>
    <property type="match status" value="1"/>
</dbReference>
<dbReference type="EMBL" id="GU244497">
    <property type="protein sequence ID" value="ADO67421.1"/>
    <property type="molecule type" value="Genomic_DNA"/>
</dbReference>
<evidence type="ECO:0000313" key="3">
    <source>
        <dbReference type="Proteomes" id="UP000029781"/>
    </source>
</evidence>
<accession>E3T5F8</accession>
<organism evidence="2 3">
    <name type="scientific">Cafeteria roenbergensis virus (strain BV-PW1)</name>
    <name type="common">CroV</name>
    <dbReference type="NCBI Taxonomy" id="693272"/>
    <lineage>
        <taxon>Viruses</taxon>
        <taxon>Varidnaviria</taxon>
        <taxon>Bamfordvirae</taxon>
        <taxon>Nucleocytoviricota</taxon>
        <taxon>Megaviricetes</taxon>
        <taxon>Imitervirales</taxon>
        <taxon>Mimiviridae</taxon>
        <taxon>Aliimimivirinae</taxon>
        <taxon>Rheavirus</taxon>
        <taxon>Rheavirus sinusmexicani</taxon>
    </lineage>
</organism>
<dbReference type="GO" id="GO:0003723">
    <property type="term" value="F:RNA binding"/>
    <property type="evidence" value="ECO:0007669"/>
    <property type="project" value="InterPro"/>
</dbReference>
<dbReference type="InterPro" id="IPR012340">
    <property type="entry name" value="NA-bd_OB-fold"/>
</dbReference>
<dbReference type="GO" id="GO:0004540">
    <property type="term" value="F:RNA nuclease activity"/>
    <property type="evidence" value="ECO:0007669"/>
    <property type="project" value="InterPro"/>
</dbReference>
<sequence>MLLIGFFNTYDSIKYGIDKKKRPYYGFTPLYGKFQKVKITYSGKQKGKLLCQIIVNDINNNFPTGQIINLIGTYSTDNILNLLKLDSEQKYLPSEININNKIILDEYKNDFVTIDPENSSDIDDGFYLNYPQLDVIIACPFYFLNKTQIIEKYKQSVSTRYYSQTNHLWGNELNQKASLLQNNKTVLMVLHYCLINYTYQIKFYQGTNKHQLTYEQFDTCTNYNKWKELLKKHFNFTNSKELVQEIMILTNKKFTDFLELHQAPILYRKFIINHNFDIYNLDKNIKDIFNQRKSDSAEYTLIKSSHELLKGCYSHFTSPLRRWVDCYHQMLLWQIIHNQSILENKLDIILINHKFTKIKKFHREYQYLIQNQSLNINDLLYNGFIFNIRKNYLDVWCPEINRFIKVEFIHQKLLFQLNIIQKEHSWEISNKIYSDKNIIYSIGDKITFYLIKSGHILPSKYIMGKLDNNPL</sequence>
<dbReference type="SUPFAM" id="SSF50249">
    <property type="entry name" value="Nucleic acid-binding proteins"/>
    <property type="match status" value="1"/>
</dbReference>
<name>E3T5F8_CROVB</name>
<dbReference type="InterPro" id="IPR001900">
    <property type="entry name" value="RNase_II/R"/>
</dbReference>
<dbReference type="SMART" id="SM00955">
    <property type="entry name" value="RNB"/>
    <property type="match status" value="1"/>
</dbReference>
<dbReference type="KEGG" id="vg:9887790"/>
<evidence type="ECO:0000313" key="2">
    <source>
        <dbReference type="EMBL" id="ADO67421.1"/>
    </source>
</evidence>
<dbReference type="GeneID" id="9887790"/>
<evidence type="ECO:0000259" key="1">
    <source>
        <dbReference type="SMART" id="SM00955"/>
    </source>
</evidence>
<feature type="domain" description="RNB" evidence="1">
    <location>
        <begin position="103"/>
        <end position="338"/>
    </location>
</feature>